<dbReference type="GO" id="GO:0005739">
    <property type="term" value="C:mitochondrion"/>
    <property type="evidence" value="ECO:0007669"/>
    <property type="project" value="InterPro"/>
</dbReference>
<keyword evidence="1" id="KW-0812">Transmembrane</keyword>
<dbReference type="PANTHER" id="PTHR12840:SF1">
    <property type="entry name" value="NADH DEHYDROGENASE [UBIQUINONE] 1 BETA SUBCOMPLEX SUBUNIT 8, MITOCHONDRIAL"/>
    <property type="match status" value="1"/>
</dbReference>
<reference evidence="2 3" key="1">
    <citation type="submission" date="2020-08" db="EMBL/GenBank/DDBJ databases">
        <authorList>
            <person name="Hejnol A."/>
        </authorList>
    </citation>
    <scope>NUCLEOTIDE SEQUENCE [LARGE SCALE GENOMIC DNA]</scope>
</reference>
<dbReference type="Proteomes" id="UP000549394">
    <property type="component" value="Unassembled WGS sequence"/>
</dbReference>
<organism evidence="2 3">
    <name type="scientific">Dimorphilus gyrociliatus</name>
    <dbReference type="NCBI Taxonomy" id="2664684"/>
    <lineage>
        <taxon>Eukaryota</taxon>
        <taxon>Metazoa</taxon>
        <taxon>Spiralia</taxon>
        <taxon>Lophotrochozoa</taxon>
        <taxon>Annelida</taxon>
        <taxon>Polychaeta</taxon>
        <taxon>Polychaeta incertae sedis</taxon>
        <taxon>Dinophilidae</taxon>
        <taxon>Dimorphilus</taxon>
    </lineage>
</organism>
<keyword evidence="1" id="KW-0472">Membrane</keyword>
<comment type="caution">
    <text evidence="2">The sequence shown here is derived from an EMBL/GenBank/DDBJ whole genome shotgun (WGS) entry which is preliminary data.</text>
</comment>
<evidence type="ECO:0000313" key="2">
    <source>
        <dbReference type="EMBL" id="CAD5123443.1"/>
    </source>
</evidence>
<evidence type="ECO:0000256" key="1">
    <source>
        <dbReference type="SAM" id="Phobius"/>
    </source>
</evidence>
<dbReference type="Pfam" id="PF05821">
    <property type="entry name" value="NDUF_B8"/>
    <property type="match status" value="1"/>
</dbReference>
<keyword evidence="1" id="KW-1133">Transmembrane helix</keyword>
<dbReference type="InterPro" id="IPR008699">
    <property type="entry name" value="NDUFB8"/>
</dbReference>
<protein>
    <submittedName>
        <fullName evidence="2">DgyrCDS11791</fullName>
    </submittedName>
</protein>
<dbReference type="EMBL" id="CAJFCJ010000019">
    <property type="protein sequence ID" value="CAD5123443.1"/>
    <property type="molecule type" value="Genomic_DNA"/>
</dbReference>
<accession>A0A7I8W4G0</accession>
<sequence length="178" mass="20837">MAGSVLLKSFARISANLAERTSVQCVSVRYAGYWNKDWRPGPYPVTPEQREAAAKKYGLRVEDYEPYPEDGFGYGDYPKLPYTSAESRDPYQNWDIPTMMRNYGEPMHTNWDIIQEDKWDASRRWQVPPWKMALMCIGSFGGIILTYYLLEPYPFFVPMMPKQFPEEGVQHYTFKSQD</sequence>
<keyword evidence="3" id="KW-1185">Reference proteome</keyword>
<dbReference type="OrthoDB" id="2014058at2759"/>
<gene>
    <name evidence="2" type="ORF">DGYR_LOCUS11122</name>
</gene>
<proteinExistence type="predicted"/>
<dbReference type="AlphaFoldDB" id="A0A7I8W4G0"/>
<evidence type="ECO:0000313" key="3">
    <source>
        <dbReference type="Proteomes" id="UP000549394"/>
    </source>
</evidence>
<dbReference type="PANTHER" id="PTHR12840">
    <property type="entry name" value="NADH-UBIQUINONE OXIDOREDUCTASE ASHI SUBUNIT"/>
    <property type="match status" value="1"/>
</dbReference>
<feature type="transmembrane region" description="Helical" evidence="1">
    <location>
        <begin position="132"/>
        <end position="150"/>
    </location>
</feature>
<name>A0A7I8W4G0_9ANNE</name>